<dbReference type="InterPro" id="IPR002104">
    <property type="entry name" value="Integrase_catalytic"/>
</dbReference>
<feature type="domain" description="Tyr recombinase" evidence="6">
    <location>
        <begin position="223"/>
        <end position="387"/>
    </location>
</feature>
<dbReference type="InterPro" id="IPR013762">
    <property type="entry name" value="Integrase-like_cat_sf"/>
</dbReference>
<dbReference type="PROSITE" id="PS51898">
    <property type="entry name" value="TYR_RECOMBINASE"/>
    <property type="match status" value="1"/>
</dbReference>
<dbReference type="PROSITE" id="PS51900">
    <property type="entry name" value="CB"/>
    <property type="match status" value="1"/>
</dbReference>
<accession>A0ABN6TGM8</accession>
<dbReference type="EMBL" id="AP026966">
    <property type="protein sequence ID" value="BDT60215.1"/>
    <property type="molecule type" value="Genomic_DNA"/>
</dbReference>
<keyword evidence="9" id="KW-1185">Reference proteome</keyword>
<comment type="similarity">
    <text evidence="1">Belongs to the 'phage' integrase family.</text>
</comment>
<keyword evidence="2" id="KW-0229">DNA integration</keyword>
<protein>
    <recommendedName>
        <fullName evidence="10">Tyr recombinase domain-containing protein</fullName>
    </recommendedName>
</protein>
<evidence type="ECO:0000256" key="4">
    <source>
        <dbReference type="ARBA" id="ARBA00023172"/>
    </source>
</evidence>
<evidence type="ECO:0000313" key="9">
    <source>
        <dbReference type="Proteomes" id="UP001163336"/>
    </source>
</evidence>
<evidence type="ECO:0000313" key="8">
    <source>
        <dbReference type="EMBL" id="BDT60215.1"/>
    </source>
</evidence>
<evidence type="ECO:0000256" key="2">
    <source>
        <dbReference type="ARBA" id="ARBA00022908"/>
    </source>
</evidence>
<reference evidence="8" key="1">
    <citation type="submission" date="2022-11" db="EMBL/GenBank/DDBJ databases">
        <title>Isolation and characterization of PLA-degrading bacterium Massilia sp. from Antarctic soil.</title>
        <authorList>
            <person name="Sato K."/>
            <person name="Gomez-Fuentes C."/>
            <person name="Ahmad S.A."/>
            <person name="Zulkharnain A."/>
        </authorList>
    </citation>
    <scope>NUCLEOTIDE SEQUENCE</scope>
    <source>
        <strain evidence="8">N-3</strain>
    </source>
</reference>
<proteinExistence type="inferred from homology"/>
<dbReference type="Pfam" id="PF00589">
    <property type="entry name" value="Phage_integrase"/>
    <property type="match status" value="1"/>
</dbReference>
<dbReference type="InterPro" id="IPR050090">
    <property type="entry name" value="Tyrosine_recombinase_XerCD"/>
</dbReference>
<dbReference type="InterPro" id="IPR010998">
    <property type="entry name" value="Integrase_recombinase_N"/>
</dbReference>
<sequence>MRQRAQRREVSMAKGPKPFKYRDKWRATVTLSNRTRPTKDFEKYDDAVQWIAEQLANADSLCAPELGGPTVATLADALFHYAGLYTVNKGGVVSELNRINHYLEAAGRAPLKSVANAAGGSTLIERPLRELPSAFQRHNEIRRTAREQTYARIAELASKRCSVISTADIRRLVSDMKQDGLSDSTIQKEVALLKHLFNMAAGEWNWKGFDNPCKGIKLGKSEMRFVFISTEQRKALWNALAGCDNPYFWPLVEISLQTTLRRASLLAMRWDQVDLDGRIVTVPSKSGQVAIPLTVRAVTVFSQMPRDDSGYVFPLSANAVDMAWDGVRVKAGVPKLQFRDLRHLAATDFARRGFNSHQLRKVLGHKSTFMADVYVNLVNQDVLDVMDRTQHRSPVVQLPPPATSSPVDITRQKRADRLIHAVRSQVSRPERKKEVKLQR</sequence>
<evidence type="ECO:0000259" key="7">
    <source>
        <dbReference type="PROSITE" id="PS51900"/>
    </source>
</evidence>
<dbReference type="PANTHER" id="PTHR30349">
    <property type="entry name" value="PHAGE INTEGRASE-RELATED"/>
    <property type="match status" value="1"/>
</dbReference>
<dbReference type="InterPro" id="IPR044068">
    <property type="entry name" value="CB"/>
</dbReference>
<evidence type="ECO:0000256" key="3">
    <source>
        <dbReference type="ARBA" id="ARBA00023125"/>
    </source>
</evidence>
<dbReference type="Gene3D" id="1.10.150.130">
    <property type="match status" value="1"/>
</dbReference>
<dbReference type="SUPFAM" id="SSF56349">
    <property type="entry name" value="DNA breaking-rejoining enzymes"/>
    <property type="match status" value="1"/>
</dbReference>
<feature type="domain" description="Core-binding (CB)" evidence="7">
    <location>
        <begin position="126"/>
        <end position="201"/>
    </location>
</feature>
<evidence type="ECO:0000256" key="1">
    <source>
        <dbReference type="ARBA" id="ARBA00008857"/>
    </source>
</evidence>
<evidence type="ECO:0008006" key="10">
    <source>
        <dbReference type="Google" id="ProtNLM"/>
    </source>
</evidence>
<dbReference type="Proteomes" id="UP001163336">
    <property type="component" value="Chromosome"/>
</dbReference>
<evidence type="ECO:0000259" key="6">
    <source>
        <dbReference type="PROSITE" id="PS51898"/>
    </source>
</evidence>
<dbReference type="CDD" id="cd00796">
    <property type="entry name" value="INT_Rci_Hp1_C"/>
    <property type="match status" value="1"/>
</dbReference>
<organism evidence="8 9">
    <name type="scientific">Massilia varians</name>
    <dbReference type="NCBI Taxonomy" id="457921"/>
    <lineage>
        <taxon>Bacteria</taxon>
        <taxon>Pseudomonadati</taxon>
        <taxon>Pseudomonadota</taxon>
        <taxon>Betaproteobacteria</taxon>
        <taxon>Burkholderiales</taxon>
        <taxon>Oxalobacteraceae</taxon>
        <taxon>Telluria group</taxon>
        <taxon>Massilia</taxon>
    </lineage>
</organism>
<keyword evidence="4" id="KW-0233">DNA recombination</keyword>
<dbReference type="PANTHER" id="PTHR30349:SF41">
    <property type="entry name" value="INTEGRASE_RECOMBINASE PROTEIN MJ0367-RELATED"/>
    <property type="match status" value="1"/>
</dbReference>
<dbReference type="Gene3D" id="1.10.443.10">
    <property type="entry name" value="Intergrase catalytic core"/>
    <property type="match status" value="1"/>
</dbReference>
<gene>
    <name evidence="8" type="ORF">MasN3_37090</name>
</gene>
<evidence type="ECO:0000256" key="5">
    <source>
        <dbReference type="PROSITE-ProRule" id="PRU01248"/>
    </source>
</evidence>
<name>A0ABN6TGM8_9BURK</name>
<dbReference type="InterPro" id="IPR011010">
    <property type="entry name" value="DNA_brk_join_enz"/>
</dbReference>
<keyword evidence="3 5" id="KW-0238">DNA-binding</keyword>